<dbReference type="GO" id="GO:0016020">
    <property type="term" value="C:membrane"/>
    <property type="evidence" value="ECO:0007669"/>
    <property type="project" value="UniProtKB-SubCell"/>
</dbReference>
<evidence type="ECO:0000313" key="10">
    <source>
        <dbReference type="EMBL" id="KAF4656045.1"/>
    </source>
</evidence>
<feature type="transmembrane region" description="Helical" evidence="8">
    <location>
        <begin position="270"/>
        <end position="290"/>
    </location>
</feature>
<evidence type="ECO:0000313" key="11">
    <source>
        <dbReference type="Proteomes" id="UP000570595"/>
    </source>
</evidence>
<organism evidence="10 11">
    <name type="scientific">Perkinsus olseni</name>
    <name type="common">Perkinsus atlanticus</name>
    <dbReference type="NCBI Taxonomy" id="32597"/>
    <lineage>
        <taxon>Eukaryota</taxon>
        <taxon>Sar</taxon>
        <taxon>Alveolata</taxon>
        <taxon>Perkinsozoa</taxon>
        <taxon>Perkinsea</taxon>
        <taxon>Perkinsida</taxon>
        <taxon>Perkinsidae</taxon>
        <taxon>Perkinsus</taxon>
    </lineage>
</organism>
<evidence type="ECO:0000256" key="5">
    <source>
        <dbReference type="ARBA" id="ARBA00023136"/>
    </source>
</evidence>
<dbReference type="PANTHER" id="PTHR23505:SF52">
    <property type="entry name" value="MAJOR FACILITATOR SUPERFAMILY PROTEIN"/>
    <property type="match status" value="1"/>
</dbReference>
<feature type="transmembrane region" description="Helical" evidence="8">
    <location>
        <begin position="204"/>
        <end position="224"/>
    </location>
</feature>
<comment type="subcellular location">
    <subcellularLocation>
        <location evidence="1">Membrane</location>
        <topology evidence="1">Multi-pass membrane protein</topology>
    </subcellularLocation>
</comment>
<evidence type="ECO:0000256" key="8">
    <source>
        <dbReference type="SAM" id="Phobius"/>
    </source>
</evidence>
<proteinExistence type="inferred from homology"/>
<evidence type="ECO:0000256" key="6">
    <source>
        <dbReference type="ARBA" id="ARBA00024338"/>
    </source>
</evidence>
<evidence type="ECO:0000256" key="1">
    <source>
        <dbReference type="ARBA" id="ARBA00004141"/>
    </source>
</evidence>
<comment type="similarity">
    <text evidence="6">Belongs to the major facilitator superfamily. Spinster (TC 2.A.1.49) family.</text>
</comment>
<dbReference type="PROSITE" id="PS50850">
    <property type="entry name" value="MFS"/>
    <property type="match status" value="1"/>
</dbReference>
<feature type="region of interest" description="Disordered" evidence="7">
    <location>
        <begin position="499"/>
        <end position="518"/>
    </location>
</feature>
<keyword evidence="4 8" id="KW-1133">Transmembrane helix</keyword>
<keyword evidence="3 8" id="KW-0812">Transmembrane</keyword>
<feature type="transmembrane region" description="Helical" evidence="8">
    <location>
        <begin position="115"/>
        <end position="139"/>
    </location>
</feature>
<dbReference type="SUPFAM" id="SSF103473">
    <property type="entry name" value="MFS general substrate transporter"/>
    <property type="match status" value="1"/>
</dbReference>
<dbReference type="OrthoDB" id="440755at2759"/>
<feature type="domain" description="Major facilitator superfamily (MFS) profile" evidence="9">
    <location>
        <begin position="46"/>
        <end position="486"/>
    </location>
</feature>
<feature type="compositionally biased region" description="Low complexity" evidence="7">
    <location>
        <begin position="499"/>
        <end position="512"/>
    </location>
</feature>
<feature type="transmembrane region" description="Helical" evidence="8">
    <location>
        <begin position="463"/>
        <end position="483"/>
    </location>
</feature>
<reference evidence="10 11" key="1">
    <citation type="submission" date="2020-04" db="EMBL/GenBank/DDBJ databases">
        <title>Perkinsus olseni comparative genomics.</title>
        <authorList>
            <person name="Bogema D.R."/>
        </authorList>
    </citation>
    <scope>NUCLEOTIDE SEQUENCE [LARGE SCALE GENOMIC DNA]</scope>
    <source>
        <strain evidence="10">ATCC PRA-179</strain>
    </source>
</reference>
<name>A0A7J6LA00_PEROL</name>
<evidence type="ECO:0000256" key="4">
    <source>
        <dbReference type="ARBA" id="ARBA00022989"/>
    </source>
</evidence>
<keyword evidence="5 8" id="KW-0472">Membrane</keyword>
<evidence type="ECO:0000259" key="9">
    <source>
        <dbReference type="PROSITE" id="PS50850"/>
    </source>
</evidence>
<dbReference type="InterPro" id="IPR044770">
    <property type="entry name" value="MFS_spinster-like"/>
</dbReference>
<dbReference type="EMBL" id="JABAHT010000431">
    <property type="protein sequence ID" value="KAF4656045.1"/>
    <property type="molecule type" value="Genomic_DNA"/>
</dbReference>
<dbReference type="InterPro" id="IPR011701">
    <property type="entry name" value="MFS"/>
</dbReference>
<evidence type="ECO:0000256" key="2">
    <source>
        <dbReference type="ARBA" id="ARBA00022448"/>
    </source>
</evidence>
<sequence>MTLKSSRRGVASNVCDREDAPLIPGAERFASAEKTDREFEARWRGVRRLLYVVCAIEGTDMLLLPSCYRAMEVDLGLSPSSLGYLAMGQAFWQASAAPIWGAVSDSLSRRLVLTTGVGGWAVFTALTSAVSAFWVLFVIRCLNGIALASIIPVSQSIVADVSISKNRGSAFGFIQSFTSLGQIFASLFGTWLSGITVVQGFMGWRLAFLLTGITSAVLAVVLIVEFEEPPRGAADRHEGIEVDPVVYPSQTWFDSLTEEYRKLFYYLREVRSFVVIVLQGCFGTIPWGAFTFTTLWLQYIGFSDRSAGSLIVLYMAAAVIGGVLGGNLGDWATRKWRYFGRPFVAVCSVAAGIPTLAVAFFVVPRTTSSYSSYAFLLVIFGLVAAWPGVATNRPILVELVDSKSRASIIAWLTALEGSSGALFGPPMVGIIAERVFNYQHTTIPVYEMSVDVRHKNAEALSRAMMILTCIPWMACLIFYLLLFKSYKYDCKRHTRALTSSSSKAKSPRSTSSEDSSAF</sequence>
<dbReference type="GO" id="GO:0022857">
    <property type="term" value="F:transmembrane transporter activity"/>
    <property type="evidence" value="ECO:0007669"/>
    <property type="project" value="InterPro"/>
</dbReference>
<dbReference type="Pfam" id="PF07690">
    <property type="entry name" value="MFS_1"/>
    <property type="match status" value="1"/>
</dbReference>
<dbReference type="InterPro" id="IPR036259">
    <property type="entry name" value="MFS_trans_sf"/>
</dbReference>
<dbReference type="AlphaFoldDB" id="A0A7J6LA00"/>
<dbReference type="PANTHER" id="PTHR23505">
    <property type="entry name" value="SPINSTER"/>
    <property type="match status" value="1"/>
</dbReference>
<feature type="transmembrane region" description="Helical" evidence="8">
    <location>
        <begin position="370"/>
        <end position="389"/>
    </location>
</feature>
<dbReference type="Proteomes" id="UP000570595">
    <property type="component" value="Unassembled WGS sequence"/>
</dbReference>
<feature type="transmembrane region" description="Helical" evidence="8">
    <location>
        <begin position="409"/>
        <end position="432"/>
    </location>
</feature>
<protein>
    <recommendedName>
        <fullName evidence="9">Major facilitator superfamily (MFS) profile domain-containing protein</fullName>
    </recommendedName>
</protein>
<evidence type="ECO:0000256" key="3">
    <source>
        <dbReference type="ARBA" id="ARBA00022692"/>
    </source>
</evidence>
<feature type="transmembrane region" description="Helical" evidence="8">
    <location>
        <begin position="310"/>
        <end position="331"/>
    </location>
</feature>
<dbReference type="CDD" id="cd17328">
    <property type="entry name" value="MFS_spinster_like"/>
    <property type="match status" value="1"/>
</dbReference>
<accession>A0A7J6LA00</accession>
<feature type="transmembrane region" description="Helical" evidence="8">
    <location>
        <begin position="170"/>
        <end position="192"/>
    </location>
</feature>
<dbReference type="InterPro" id="IPR020846">
    <property type="entry name" value="MFS_dom"/>
</dbReference>
<comment type="caution">
    <text evidence="10">The sequence shown here is derived from an EMBL/GenBank/DDBJ whole genome shotgun (WGS) entry which is preliminary data.</text>
</comment>
<gene>
    <name evidence="10" type="ORF">FOZ61_007224</name>
</gene>
<feature type="transmembrane region" description="Helical" evidence="8">
    <location>
        <begin position="343"/>
        <end position="364"/>
    </location>
</feature>
<evidence type="ECO:0000256" key="7">
    <source>
        <dbReference type="SAM" id="MobiDB-lite"/>
    </source>
</evidence>
<dbReference type="Gene3D" id="1.20.1250.20">
    <property type="entry name" value="MFS general substrate transporter like domains"/>
    <property type="match status" value="1"/>
</dbReference>
<keyword evidence="2" id="KW-0813">Transport</keyword>